<evidence type="ECO:0000313" key="1">
    <source>
        <dbReference type="EMBL" id="KAJ1354149.1"/>
    </source>
</evidence>
<gene>
    <name evidence="1" type="ORF">KIN20_010983</name>
</gene>
<dbReference type="Proteomes" id="UP001196413">
    <property type="component" value="Unassembled WGS sequence"/>
</dbReference>
<proteinExistence type="predicted"/>
<keyword evidence="2" id="KW-1185">Reference proteome</keyword>
<sequence length="143" mass="16772">MDDYFKMTYLLGAFEDKAEAFAKQCKVCRESYQLVIAHLKNKNGNMKAFVDQTLHRLHMAQARSERLEDQEILCESLFSMVNQLLHKGESVDSKYLQQQLLKMLSRTIQRHTLDRISQQRRCNMHNGRALNNDKPIHNYGAQN</sequence>
<name>A0AAD5MZR1_PARTN</name>
<protein>
    <submittedName>
        <fullName evidence="1">Uncharacterized protein</fullName>
    </submittedName>
</protein>
<organism evidence="1 2">
    <name type="scientific">Parelaphostrongylus tenuis</name>
    <name type="common">Meningeal worm</name>
    <dbReference type="NCBI Taxonomy" id="148309"/>
    <lineage>
        <taxon>Eukaryota</taxon>
        <taxon>Metazoa</taxon>
        <taxon>Ecdysozoa</taxon>
        <taxon>Nematoda</taxon>
        <taxon>Chromadorea</taxon>
        <taxon>Rhabditida</taxon>
        <taxon>Rhabditina</taxon>
        <taxon>Rhabditomorpha</taxon>
        <taxon>Strongyloidea</taxon>
        <taxon>Metastrongylidae</taxon>
        <taxon>Parelaphostrongylus</taxon>
    </lineage>
</organism>
<dbReference type="EMBL" id="JAHQIW010001984">
    <property type="protein sequence ID" value="KAJ1354149.1"/>
    <property type="molecule type" value="Genomic_DNA"/>
</dbReference>
<evidence type="ECO:0000313" key="2">
    <source>
        <dbReference type="Proteomes" id="UP001196413"/>
    </source>
</evidence>
<reference evidence="1" key="1">
    <citation type="submission" date="2021-06" db="EMBL/GenBank/DDBJ databases">
        <title>Parelaphostrongylus tenuis whole genome reference sequence.</title>
        <authorList>
            <person name="Garwood T.J."/>
            <person name="Larsen P.A."/>
            <person name="Fountain-Jones N.M."/>
            <person name="Garbe J.R."/>
            <person name="Macchietto M.G."/>
            <person name="Kania S.A."/>
            <person name="Gerhold R.W."/>
            <person name="Richards J.E."/>
            <person name="Wolf T.M."/>
        </authorList>
    </citation>
    <scope>NUCLEOTIDE SEQUENCE</scope>
    <source>
        <strain evidence="1">MNPRO001-30</strain>
        <tissue evidence="1">Meninges</tissue>
    </source>
</reference>
<dbReference type="AlphaFoldDB" id="A0AAD5MZR1"/>
<comment type="caution">
    <text evidence="1">The sequence shown here is derived from an EMBL/GenBank/DDBJ whole genome shotgun (WGS) entry which is preliminary data.</text>
</comment>
<accession>A0AAD5MZR1</accession>